<evidence type="ECO:0000259" key="1">
    <source>
        <dbReference type="PROSITE" id="PS50987"/>
    </source>
</evidence>
<evidence type="ECO:0000313" key="3">
    <source>
        <dbReference type="Proteomes" id="UP001320148"/>
    </source>
</evidence>
<gene>
    <name evidence="2" type="ORF">DSLASN_03040</name>
</gene>
<protein>
    <submittedName>
        <fullName evidence="2">Transcriptional regulator</fullName>
    </submittedName>
</protein>
<dbReference type="Proteomes" id="UP001320148">
    <property type="component" value="Chromosome"/>
</dbReference>
<name>A0ABN6F013_9BACT</name>
<dbReference type="PROSITE" id="PS50987">
    <property type="entry name" value="HTH_ARSR_2"/>
    <property type="match status" value="1"/>
</dbReference>
<evidence type="ECO:0000313" key="2">
    <source>
        <dbReference type="EMBL" id="BCS94672.1"/>
    </source>
</evidence>
<accession>A0ABN6F013</accession>
<sequence>MGDLLSGIIGSKTRIKLLVRLFFNPDTHAYLRELAAEFGVSTNAVREELNQLSQADLLTSSKNGRQIHYTANQKHPLFPELRSMVRKAIGVDKIIDSIVTRLGDLEAAYLIDDYAEGKDTGIIDLVLVGNIDPYHLNDLSRKTERYINRKIRSLVMTKDEYDDFQENLKRRPMVLVWQATNAESS</sequence>
<dbReference type="InterPro" id="IPR001845">
    <property type="entry name" value="HTH_ArsR_DNA-bd_dom"/>
</dbReference>
<dbReference type="CDD" id="cd00090">
    <property type="entry name" value="HTH_ARSR"/>
    <property type="match status" value="1"/>
</dbReference>
<dbReference type="SUPFAM" id="SSF46785">
    <property type="entry name" value="Winged helix' DNA-binding domain"/>
    <property type="match status" value="1"/>
</dbReference>
<reference evidence="2 3" key="1">
    <citation type="submission" date="2021-02" db="EMBL/GenBank/DDBJ databases">
        <title>Complete genome of Desulfoluna sp. strain ASN36.</title>
        <authorList>
            <person name="Takahashi A."/>
            <person name="Kojima H."/>
            <person name="Fukui M."/>
        </authorList>
    </citation>
    <scope>NUCLEOTIDE SEQUENCE [LARGE SCALE GENOMIC DNA]</scope>
    <source>
        <strain evidence="2 3">ASN36</strain>
    </source>
</reference>
<dbReference type="InterPro" id="IPR011991">
    <property type="entry name" value="ArsR-like_HTH"/>
</dbReference>
<dbReference type="RefSeq" id="WP_236890971.1">
    <property type="nucleotide sequence ID" value="NZ_AP024488.1"/>
</dbReference>
<proteinExistence type="predicted"/>
<dbReference type="Gene3D" id="1.10.10.10">
    <property type="entry name" value="Winged helix-like DNA-binding domain superfamily/Winged helix DNA-binding domain"/>
    <property type="match status" value="1"/>
</dbReference>
<organism evidence="2 3">
    <name type="scientific">Desulfoluna limicola</name>
    <dbReference type="NCBI Taxonomy" id="2810562"/>
    <lineage>
        <taxon>Bacteria</taxon>
        <taxon>Pseudomonadati</taxon>
        <taxon>Thermodesulfobacteriota</taxon>
        <taxon>Desulfobacteria</taxon>
        <taxon>Desulfobacterales</taxon>
        <taxon>Desulfolunaceae</taxon>
        <taxon>Desulfoluna</taxon>
    </lineage>
</organism>
<dbReference type="EMBL" id="AP024488">
    <property type="protein sequence ID" value="BCS94672.1"/>
    <property type="molecule type" value="Genomic_DNA"/>
</dbReference>
<dbReference type="InterPro" id="IPR036388">
    <property type="entry name" value="WH-like_DNA-bd_sf"/>
</dbReference>
<keyword evidence="3" id="KW-1185">Reference proteome</keyword>
<feature type="domain" description="HTH arsR-type" evidence="1">
    <location>
        <begin position="1"/>
        <end position="96"/>
    </location>
</feature>
<dbReference type="InterPro" id="IPR036390">
    <property type="entry name" value="WH_DNA-bd_sf"/>
</dbReference>